<sequence>MLAWIAGTVFTWFSRTGIHKGLRIICGARPASKVWRASGQDPVSICAYFLHVMLVPLEVVTYVFKHQELLYSNNKITSMYKYSSVCLFFASGRQRLIYEVLPIDAEQCVNSFDVRSTSVWRFEWFDY</sequence>
<evidence type="ECO:0000313" key="2">
    <source>
        <dbReference type="Proteomes" id="UP000807115"/>
    </source>
</evidence>
<evidence type="ECO:0000313" key="1">
    <source>
        <dbReference type="EMBL" id="KAG0548864.1"/>
    </source>
</evidence>
<reference evidence="1" key="2">
    <citation type="submission" date="2020-10" db="EMBL/GenBank/DDBJ databases">
        <authorList>
            <person name="Cooper E.A."/>
            <person name="Brenton Z.W."/>
            <person name="Flinn B.S."/>
            <person name="Jenkins J."/>
            <person name="Shu S."/>
            <person name="Flowers D."/>
            <person name="Luo F."/>
            <person name="Wang Y."/>
            <person name="Xia P."/>
            <person name="Barry K."/>
            <person name="Daum C."/>
            <person name="Lipzen A."/>
            <person name="Yoshinaga Y."/>
            <person name="Schmutz J."/>
            <person name="Saski C."/>
            <person name="Vermerris W."/>
            <person name="Kresovich S."/>
        </authorList>
    </citation>
    <scope>NUCLEOTIDE SEQUENCE</scope>
</reference>
<dbReference type="EMBL" id="CM027680">
    <property type="protein sequence ID" value="KAG0548864.1"/>
    <property type="molecule type" value="Genomic_DNA"/>
</dbReference>
<proteinExistence type="predicted"/>
<organism evidence="1 2">
    <name type="scientific">Sorghum bicolor</name>
    <name type="common">Sorghum</name>
    <name type="synonym">Sorghum vulgare</name>
    <dbReference type="NCBI Taxonomy" id="4558"/>
    <lineage>
        <taxon>Eukaryota</taxon>
        <taxon>Viridiplantae</taxon>
        <taxon>Streptophyta</taxon>
        <taxon>Embryophyta</taxon>
        <taxon>Tracheophyta</taxon>
        <taxon>Spermatophyta</taxon>
        <taxon>Magnoliopsida</taxon>
        <taxon>Liliopsida</taxon>
        <taxon>Poales</taxon>
        <taxon>Poaceae</taxon>
        <taxon>PACMAD clade</taxon>
        <taxon>Panicoideae</taxon>
        <taxon>Andropogonodae</taxon>
        <taxon>Andropogoneae</taxon>
        <taxon>Sorghinae</taxon>
        <taxon>Sorghum</taxon>
    </lineage>
</organism>
<protein>
    <submittedName>
        <fullName evidence="1">Uncharacterized protein</fullName>
    </submittedName>
</protein>
<reference evidence="1" key="1">
    <citation type="journal article" date="2019" name="BMC Genomics">
        <title>A new reference genome for Sorghum bicolor reveals high levels of sequence similarity between sweet and grain genotypes: implications for the genetics of sugar metabolism.</title>
        <authorList>
            <person name="Cooper E.A."/>
            <person name="Brenton Z.W."/>
            <person name="Flinn B.S."/>
            <person name="Jenkins J."/>
            <person name="Shu S."/>
            <person name="Flowers D."/>
            <person name="Luo F."/>
            <person name="Wang Y."/>
            <person name="Xia P."/>
            <person name="Barry K."/>
            <person name="Daum C."/>
            <person name="Lipzen A."/>
            <person name="Yoshinaga Y."/>
            <person name="Schmutz J."/>
            <person name="Saski C."/>
            <person name="Vermerris W."/>
            <person name="Kresovich S."/>
        </authorList>
    </citation>
    <scope>NUCLEOTIDE SEQUENCE</scope>
</reference>
<gene>
    <name evidence="1" type="ORF">BDA96_01G204300</name>
</gene>
<name>A0A921RYC3_SORBI</name>
<dbReference type="Proteomes" id="UP000807115">
    <property type="component" value="Chromosome 1"/>
</dbReference>
<comment type="caution">
    <text evidence="1">The sequence shown here is derived from an EMBL/GenBank/DDBJ whole genome shotgun (WGS) entry which is preliminary data.</text>
</comment>
<accession>A0A921RYC3</accession>
<dbReference type="AlphaFoldDB" id="A0A921RYC3"/>